<protein>
    <submittedName>
        <fullName evidence="1">Uncharacterized protein z722R</fullName>
    </submittedName>
</protein>
<accession>A7K9Y2</accession>
<name>A7K9Y2_9PHYC</name>
<keyword evidence="2" id="KW-1185">Reference proteome</keyword>
<evidence type="ECO:0000313" key="1">
    <source>
        <dbReference type="EMBL" id="ABT16856.1"/>
    </source>
</evidence>
<dbReference type="KEGG" id="vg:5470481"/>
<sequence length="148" mass="16805">MGDGDTCHDNRVKKHKCWCSGLRHGQFTIKNCPLVQIPGDDLERKQVHIHRAIDDHHHLVLIKTCEHEDVPSPIGLGRNNVTVLQLREVLLFDAHWVGPRKAELLVVVEGQALHLHQSIVCRLTSQLVQRQHLAVHKDVALLGLHVRN</sequence>
<reference evidence="1 2" key="1">
    <citation type="submission" date="2006-09" db="EMBL/GenBank/DDBJ databases">
        <title>Sequence and annotation of the 288-kb ATCV-1 virus that infects an endosymbiotic Chlorella strain of the heliozoon Acanthocystis turfacea.</title>
        <authorList>
            <person name="Fitzgerald L.A."/>
            <person name="Graves M.V."/>
            <person name="Li X."/>
            <person name="Pfitzner A.J.P."/>
            <person name="Hartigan J."/>
            <person name="Van Etten J.L."/>
        </authorList>
    </citation>
    <scope>NUCLEOTIDE SEQUENCE [LARGE SCALE GENOMIC DNA]</scope>
    <source>
        <strain evidence="1 2">ATCV-1</strain>
    </source>
</reference>
<gene>
    <name evidence="1" type="primary">z722R</name>
    <name evidence="1" type="ORF">ATCV1_z722R</name>
</gene>
<dbReference type="GeneID" id="5470481"/>
<evidence type="ECO:0000313" key="2">
    <source>
        <dbReference type="Proteomes" id="UP000202420"/>
    </source>
</evidence>
<dbReference type="Proteomes" id="UP000202420">
    <property type="component" value="Segment"/>
</dbReference>
<dbReference type="RefSeq" id="YP_001427203.1">
    <property type="nucleotide sequence ID" value="NC_008724.1"/>
</dbReference>
<organism evidence="1 2">
    <name type="scientific">Chlorovirus heliozoae</name>
    <dbReference type="NCBI Taxonomy" id="322019"/>
    <lineage>
        <taxon>Viruses</taxon>
        <taxon>Varidnaviria</taxon>
        <taxon>Bamfordvirae</taxon>
        <taxon>Nucleocytoviricota</taxon>
        <taxon>Megaviricetes</taxon>
        <taxon>Algavirales</taxon>
        <taxon>Phycodnaviridae</taxon>
        <taxon>Chlorovirus</taxon>
    </lineage>
</organism>
<proteinExistence type="predicted"/>
<dbReference type="EMBL" id="EF101928">
    <property type="protein sequence ID" value="ABT16856.1"/>
    <property type="molecule type" value="Genomic_DNA"/>
</dbReference>